<comment type="caution">
    <text evidence="1">The sequence shown here is derived from an EMBL/GenBank/DDBJ whole genome shotgun (WGS) entry which is preliminary data.</text>
</comment>
<organism evidence="1">
    <name type="scientific">Ophidiomyces ophidiicola</name>
    <dbReference type="NCBI Taxonomy" id="1387563"/>
    <lineage>
        <taxon>Eukaryota</taxon>
        <taxon>Fungi</taxon>
        <taxon>Dikarya</taxon>
        <taxon>Ascomycota</taxon>
        <taxon>Pezizomycotina</taxon>
        <taxon>Eurotiomycetes</taxon>
        <taxon>Eurotiomycetidae</taxon>
        <taxon>Onygenales</taxon>
        <taxon>Onygenaceae</taxon>
        <taxon>Ophidiomyces</taxon>
    </lineage>
</organism>
<reference evidence="1" key="1">
    <citation type="journal article" date="2022" name="bioRxiv">
        <title>Population genetic analysis of Ophidiomyces ophidiicola, the causative agent of snake fungal disease, indicates recent introductions to the USA.</title>
        <authorList>
            <person name="Ladner J.T."/>
            <person name="Palmer J.M."/>
            <person name="Ettinger C.L."/>
            <person name="Stajich J.E."/>
            <person name="Farrell T.M."/>
            <person name="Glorioso B.M."/>
            <person name="Lawson B."/>
            <person name="Price S.J."/>
            <person name="Stengle A.G."/>
            <person name="Grear D.A."/>
            <person name="Lorch J.M."/>
        </authorList>
    </citation>
    <scope>NUCLEOTIDE SEQUENCE</scope>
    <source>
        <strain evidence="1">NWHC 24266-5</strain>
    </source>
</reference>
<evidence type="ECO:0000313" key="1">
    <source>
        <dbReference type="EMBL" id="KAI2383810.1"/>
    </source>
</evidence>
<dbReference type="EMBL" id="JALBCA010000083">
    <property type="protein sequence ID" value="KAI2383810.1"/>
    <property type="molecule type" value="Genomic_DNA"/>
</dbReference>
<proteinExistence type="predicted"/>
<name>A0ACB8URX1_9EURO</name>
<sequence length="73" mass="8448">MFESNSPLPSDKPSITVDDLSKASSKYDIEYYYRDTSFLCKLDKHLSPNYHPRNAVLHTKPSRNSRYSDPSVH</sequence>
<protein>
    <submittedName>
        <fullName evidence="1">Uncharacterized protein</fullName>
    </submittedName>
</protein>
<accession>A0ACB8URX1</accession>
<gene>
    <name evidence="1" type="ORF">LOY88_005000</name>
</gene>